<gene>
    <name evidence="1" type="ORF">METZ01_LOCUS291847</name>
</gene>
<dbReference type="AlphaFoldDB" id="A0A382LRF7"/>
<proteinExistence type="predicted"/>
<protein>
    <submittedName>
        <fullName evidence="1">Uncharacterized protein</fullName>
    </submittedName>
</protein>
<organism evidence="1">
    <name type="scientific">marine metagenome</name>
    <dbReference type="NCBI Taxonomy" id="408172"/>
    <lineage>
        <taxon>unclassified sequences</taxon>
        <taxon>metagenomes</taxon>
        <taxon>ecological metagenomes</taxon>
    </lineage>
</organism>
<accession>A0A382LRF7</accession>
<dbReference type="EMBL" id="UINC01088608">
    <property type="protein sequence ID" value="SVC38993.1"/>
    <property type="molecule type" value="Genomic_DNA"/>
</dbReference>
<evidence type="ECO:0000313" key="1">
    <source>
        <dbReference type="EMBL" id="SVC38993.1"/>
    </source>
</evidence>
<reference evidence="1" key="1">
    <citation type="submission" date="2018-05" db="EMBL/GenBank/DDBJ databases">
        <authorList>
            <person name="Lanie J.A."/>
            <person name="Ng W.-L."/>
            <person name="Kazmierczak K.M."/>
            <person name="Andrzejewski T.M."/>
            <person name="Davidsen T.M."/>
            <person name="Wayne K.J."/>
            <person name="Tettelin H."/>
            <person name="Glass J.I."/>
            <person name="Rusch D."/>
            <person name="Podicherti R."/>
            <person name="Tsui H.-C.T."/>
            <person name="Winkler M.E."/>
        </authorList>
    </citation>
    <scope>NUCLEOTIDE SEQUENCE</scope>
</reference>
<name>A0A382LRF7_9ZZZZ</name>
<sequence>MKNWWGLLTGDDGADFAKSISI</sequence>